<dbReference type="SMART" id="SM00857">
    <property type="entry name" value="Resolvase"/>
    <property type="match status" value="1"/>
</dbReference>
<protein>
    <recommendedName>
        <fullName evidence="2">Resolvase/invertase-type recombinase catalytic domain-containing protein</fullName>
    </recommendedName>
</protein>
<proteinExistence type="predicted"/>
<dbReference type="Proteomes" id="UP000239352">
    <property type="component" value="Unassembled WGS sequence"/>
</dbReference>
<feature type="region of interest" description="Disordered" evidence="1">
    <location>
        <begin position="90"/>
        <end position="112"/>
    </location>
</feature>
<dbReference type="Gene3D" id="3.40.50.1390">
    <property type="entry name" value="Resolvase, N-terminal catalytic domain"/>
    <property type="match status" value="1"/>
</dbReference>
<comment type="caution">
    <text evidence="3">The sequence shown here is derived from an EMBL/GenBank/DDBJ whole genome shotgun (WGS) entry which is preliminary data.</text>
</comment>
<dbReference type="CDD" id="cd00338">
    <property type="entry name" value="Ser_Recombinase"/>
    <property type="match status" value="1"/>
</dbReference>
<reference evidence="3 4" key="1">
    <citation type="submission" date="2018-03" db="EMBL/GenBank/DDBJ databases">
        <title>Actinopolyspora mortivallis from Sahara, screening for active biomolecules.</title>
        <authorList>
            <person name="Selama O."/>
            <person name="Wellington E.M.H."/>
            <person name="Hacene H."/>
        </authorList>
    </citation>
    <scope>NUCLEOTIDE SEQUENCE [LARGE SCALE GENOMIC DNA]</scope>
    <source>
        <strain evidence="3 4">M5A</strain>
    </source>
</reference>
<feature type="region of interest" description="Disordered" evidence="1">
    <location>
        <begin position="217"/>
        <end position="332"/>
    </location>
</feature>
<dbReference type="InterPro" id="IPR036162">
    <property type="entry name" value="Resolvase-like_N_sf"/>
</dbReference>
<dbReference type="InterPro" id="IPR006119">
    <property type="entry name" value="Resolv_N"/>
</dbReference>
<evidence type="ECO:0000313" key="3">
    <source>
        <dbReference type="EMBL" id="PRW64777.1"/>
    </source>
</evidence>
<dbReference type="SUPFAM" id="SSF53041">
    <property type="entry name" value="Resolvase-like"/>
    <property type="match status" value="1"/>
</dbReference>
<dbReference type="Pfam" id="PF00239">
    <property type="entry name" value="Resolvase"/>
    <property type="match status" value="1"/>
</dbReference>
<dbReference type="GO" id="GO:0000150">
    <property type="term" value="F:DNA strand exchange activity"/>
    <property type="evidence" value="ECO:0007669"/>
    <property type="project" value="InterPro"/>
</dbReference>
<dbReference type="AlphaFoldDB" id="A0A2T0H0A7"/>
<sequence>MSRRVAKTETIPSIYYPSNGSMPLVSVEPANESYAHNESRKDVMSNAYADSDEELQNATFPVEHCGEDRESGTRTVIYLCVSSSGQVNRDYDPERHLHPSPAEGVPAQGTGPGLTVVDEYIEPGRSATEMTKREAFQRMLARVRGQGDVDYNIIVYQLSRMARNRYDDDRHGRPTPTRCHPRLRERVNRRLPDGKLMYGILATFNEYQSRQSGVDIANKTGQKPAPAELSAAPSSAISTTSTTQKAASSAPSSSTPSGHRWFSSPSSSTTPATTPSTSWSTNSTTAAYTLSPPPSTQRRKSRSTSPPSCCAIATTSATSPTRAKKSEADTNH</sequence>
<name>A0A2T0H0A7_ACTMO</name>
<feature type="compositionally biased region" description="Low complexity" evidence="1">
    <location>
        <begin position="224"/>
        <end position="289"/>
    </location>
</feature>
<keyword evidence="4" id="KW-1185">Reference proteome</keyword>
<feature type="domain" description="Resolvase/invertase-type recombinase catalytic" evidence="2">
    <location>
        <begin position="75"/>
        <end position="223"/>
    </location>
</feature>
<organism evidence="3 4">
    <name type="scientific">Actinopolyspora mortivallis</name>
    <dbReference type="NCBI Taxonomy" id="33906"/>
    <lineage>
        <taxon>Bacteria</taxon>
        <taxon>Bacillati</taxon>
        <taxon>Actinomycetota</taxon>
        <taxon>Actinomycetes</taxon>
        <taxon>Actinopolysporales</taxon>
        <taxon>Actinopolysporaceae</taxon>
        <taxon>Actinopolyspora</taxon>
    </lineage>
</organism>
<dbReference type="EMBL" id="PVSR01000002">
    <property type="protein sequence ID" value="PRW64777.1"/>
    <property type="molecule type" value="Genomic_DNA"/>
</dbReference>
<evidence type="ECO:0000256" key="1">
    <source>
        <dbReference type="SAM" id="MobiDB-lite"/>
    </source>
</evidence>
<dbReference type="GO" id="GO:0003677">
    <property type="term" value="F:DNA binding"/>
    <property type="evidence" value="ECO:0007669"/>
    <property type="project" value="InterPro"/>
</dbReference>
<evidence type="ECO:0000313" key="4">
    <source>
        <dbReference type="Proteomes" id="UP000239352"/>
    </source>
</evidence>
<dbReference type="InParanoid" id="A0A2T0H0A7"/>
<accession>A0A2T0H0A7</accession>
<gene>
    <name evidence="3" type="ORF">CEP50_02825</name>
</gene>
<evidence type="ECO:0000259" key="2">
    <source>
        <dbReference type="SMART" id="SM00857"/>
    </source>
</evidence>
<feature type="compositionally biased region" description="Polar residues" evidence="1">
    <location>
        <begin position="303"/>
        <end position="321"/>
    </location>
</feature>